<accession>A0A914P5U7</accession>
<dbReference type="PANTHER" id="PTHR45639:SF34">
    <property type="entry name" value="CHAPERONE PROTEIN DNAK"/>
    <property type="match status" value="1"/>
</dbReference>
<dbReference type="SUPFAM" id="SSF53067">
    <property type="entry name" value="Actin-like ATPase domain"/>
    <property type="match status" value="2"/>
</dbReference>
<keyword evidence="3" id="KW-0067">ATP-binding</keyword>
<reference evidence="5" key="1">
    <citation type="submission" date="2022-11" db="UniProtKB">
        <authorList>
            <consortium name="WormBaseParasite"/>
        </authorList>
    </citation>
    <scope>IDENTIFICATION</scope>
</reference>
<evidence type="ECO:0000313" key="5">
    <source>
        <dbReference type="WBParaSite" id="PDA_v2.g10457.t1"/>
    </source>
</evidence>
<dbReference type="InterPro" id="IPR013126">
    <property type="entry name" value="Hsp_70_fam"/>
</dbReference>
<dbReference type="GO" id="GO:0030968">
    <property type="term" value="P:endoplasmic reticulum unfolded protein response"/>
    <property type="evidence" value="ECO:0007669"/>
    <property type="project" value="TreeGrafter"/>
</dbReference>
<evidence type="ECO:0000313" key="4">
    <source>
        <dbReference type="Proteomes" id="UP000887578"/>
    </source>
</evidence>
<dbReference type="PRINTS" id="PR00301">
    <property type="entry name" value="HEATSHOCK70"/>
</dbReference>
<dbReference type="AlphaFoldDB" id="A0A914P5U7"/>
<proteinExistence type="inferred from homology"/>
<keyword evidence="4" id="KW-1185">Reference proteome</keyword>
<dbReference type="Proteomes" id="UP000887578">
    <property type="component" value="Unplaced"/>
</dbReference>
<dbReference type="GO" id="GO:0140662">
    <property type="term" value="F:ATP-dependent protein folding chaperone"/>
    <property type="evidence" value="ECO:0007669"/>
    <property type="project" value="InterPro"/>
</dbReference>
<dbReference type="Gene3D" id="3.30.420.40">
    <property type="match status" value="3"/>
</dbReference>
<protein>
    <submittedName>
        <fullName evidence="5">Heat shock protein 70</fullName>
    </submittedName>
</protein>
<evidence type="ECO:0000256" key="2">
    <source>
        <dbReference type="ARBA" id="ARBA00022741"/>
    </source>
</evidence>
<comment type="similarity">
    <text evidence="1">Belongs to the heat shock protein 70 family.</text>
</comment>
<dbReference type="Gene3D" id="3.30.30.30">
    <property type="match status" value="1"/>
</dbReference>
<dbReference type="Gene3D" id="3.90.640.10">
    <property type="entry name" value="Actin, Chain A, domain 4"/>
    <property type="match status" value="1"/>
</dbReference>
<dbReference type="PANTHER" id="PTHR45639">
    <property type="entry name" value="HSC70CB, ISOFORM G-RELATED"/>
    <property type="match status" value="1"/>
</dbReference>
<evidence type="ECO:0000256" key="1">
    <source>
        <dbReference type="ARBA" id="ARBA00007381"/>
    </source>
</evidence>
<dbReference type="WBParaSite" id="PDA_v2.g10457.t1">
    <property type="protein sequence ID" value="PDA_v2.g10457.t1"/>
    <property type="gene ID" value="PDA_v2.g10457"/>
</dbReference>
<organism evidence="4 5">
    <name type="scientific">Panagrolaimus davidi</name>
    <dbReference type="NCBI Taxonomy" id="227884"/>
    <lineage>
        <taxon>Eukaryota</taxon>
        <taxon>Metazoa</taxon>
        <taxon>Ecdysozoa</taxon>
        <taxon>Nematoda</taxon>
        <taxon>Chromadorea</taxon>
        <taxon>Rhabditida</taxon>
        <taxon>Tylenchina</taxon>
        <taxon>Panagrolaimomorpha</taxon>
        <taxon>Panagrolaimoidea</taxon>
        <taxon>Panagrolaimidae</taxon>
        <taxon>Panagrolaimus</taxon>
    </lineage>
</organism>
<keyword evidence="2" id="KW-0547">Nucleotide-binding</keyword>
<evidence type="ECO:0000256" key="3">
    <source>
        <dbReference type="ARBA" id="ARBA00022840"/>
    </source>
</evidence>
<dbReference type="FunFam" id="3.30.30.30:FF:000001">
    <property type="entry name" value="heat shock 70 kDa protein-like"/>
    <property type="match status" value="1"/>
</dbReference>
<dbReference type="InterPro" id="IPR043129">
    <property type="entry name" value="ATPase_NBD"/>
</dbReference>
<dbReference type="Pfam" id="PF00012">
    <property type="entry name" value="HSP70"/>
    <property type="match status" value="2"/>
</dbReference>
<sequence>MDVVAIDLGMSKCCLAVGRTDGIKMVALGNTGSYLLPSYISFRQNEPICGEIAVKDLQNYTNFTVFDIKRIIGKEYSDVNVNGIWPFKVVDAGDEPVIRIERNGAPILFSPSQVSAVLLKYIKKTAEDYQGRSLKHAVITVPAAFTFSQKRDTLEAAKIAGWEKVDLLLEPIAAAFSLKNEFGIDVLGQKKYRLLHECQEIKHSLSNNNTDSLDIGIFDVTKDGYLNVIRSQFENMSKELLSRIKDLVANTLIKAKYAPNNIDMVIVAGGGCRMPMIREMLKEMFPGSEIRSQNNVEEVVAFGAAQYACNLLKDTSGDKCSIM</sequence>
<name>A0A914P5U7_9BILA</name>
<dbReference type="GO" id="GO:0005524">
    <property type="term" value="F:ATP binding"/>
    <property type="evidence" value="ECO:0007669"/>
    <property type="project" value="UniProtKB-KW"/>
</dbReference>
<dbReference type="GO" id="GO:0034663">
    <property type="term" value="C:endoplasmic reticulum chaperone complex"/>
    <property type="evidence" value="ECO:0007669"/>
    <property type="project" value="TreeGrafter"/>
</dbReference>